<comment type="caution">
    <text evidence="1">The sequence shown here is derived from an EMBL/GenBank/DDBJ whole genome shotgun (WGS) entry which is preliminary data.</text>
</comment>
<dbReference type="RefSeq" id="WP_077709631.1">
    <property type="nucleotide sequence ID" value="NZ_CAADCK010000015.1"/>
</dbReference>
<name>A0AAN5VK56_CLODI</name>
<dbReference type="Proteomes" id="UP000878956">
    <property type="component" value="Unassembled WGS sequence"/>
</dbReference>
<protein>
    <submittedName>
        <fullName evidence="1">Uncharacterized protein</fullName>
    </submittedName>
</protein>
<reference evidence="1" key="2">
    <citation type="submission" date="2021-06" db="EMBL/GenBank/DDBJ databases">
        <authorList>
            <consortium name="NCBI Pathogen Detection Project"/>
        </authorList>
    </citation>
    <scope>NUCLEOTIDE SEQUENCE</scope>
    <source>
        <strain evidence="1">HN1000</strain>
    </source>
</reference>
<evidence type="ECO:0000313" key="2">
    <source>
        <dbReference type="Proteomes" id="UP000878956"/>
    </source>
</evidence>
<sequence>MENQTELTEKDIENTLSALNIIKYICIKSKHCKNCPLGYMKNLDEHNCMLYELIDRGLLPCDWNAKKVTRLLDAIVE</sequence>
<gene>
    <name evidence="1" type="ORF">KRM00_001121</name>
</gene>
<dbReference type="EMBL" id="DAEPXK010000008">
    <property type="protein sequence ID" value="HBH1541655.1"/>
    <property type="molecule type" value="Genomic_DNA"/>
</dbReference>
<accession>A0AAN5VK56</accession>
<proteinExistence type="predicted"/>
<organism evidence="1 2">
    <name type="scientific">Clostridioides difficile</name>
    <name type="common">Peptoclostridium difficile</name>
    <dbReference type="NCBI Taxonomy" id="1496"/>
    <lineage>
        <taxon>Bacteria</taxon>
        <taxon>Bacillati</taxon>
        <taxon>Bacillota</taxon>
        <taxon>Clostridia</taxon>
        <taxon>Peptostreptococcales</taxon>
        <taxon>Peptostreptococcaceae</taxon>
        <taxon>Clostridioides</taxon>
    </lineage>
</organism>
<dbReference type="AlphaFoldDB" id="A0AAN5VK56"/>
<reference evidence="1" key="1">
    <citation type="journal article" date="2018" name="Genome Biol.">
        <title>SKESA: strategic k-mer extension for scrupulous assemblies.</title>
        <authorList>
            <person name="Souvorov A."/>
            <person name="Agarwala R."/>
            <person name="Lipman D.J."/>
        </authorList>
    </citation>
    <scope>NUCLEOTIDE SEQUENCE</scope>
    <source>
        <strain evidence="1">HN1000</strain>
    </source>
</reference>
<evidence type="ECO:0000313" key="1">
    <source>
        <dbReference type="EMBL" id="HBH1541655.1"/>
    </source>
</evidence>